<keyword evidence="7" id="KW-0496">Mitochondrion</keyword>
<keyword evidence="4 11" id="KW-0812">Transmembrane</keyword>
<feature type="region of interest" description="Disordered" evidence="10">
    <location>
        <begin position="1"/>
        <end position="99"/>
    </location>
</feature>
<keyword evidence="12" id="KW-1185">Reference proteome</keyword>
<comment type="caution">
    <text evidence="11">The sequence shown here is derived from an EMBL/GenBank/DDBJ whole genome shotgun (WGS) entry which is preliminary data.</text>
</comment>
<dbReference type="Pfam" id="PF07096">
    <property type="entry name" value="DUF1358"/>
    <property type="match status" value="1"/>
</dbReference>
<evidence type="ECO:0000256" key="3">
    <source>
        <dbReference type="ARBA" id="ARBA00013934"/>
    </source>
</evidence>
<keyword evidence="6" id="KW-1133">Transmembrane helix</keyword>
<protein>
    <recommendedName>
        <fullName evidence="3">Transmembrane protein 242</fullName>
    </recommendedName>
</protein>
<keyword evidence="8" id="KW-0472">Membrane</keyword>
<name>A0A8J6ANC7_GALPY</name>
<comment type="function">
    <text evidence="9">Scaffold protein that participates in the c-ring assembly of mitochondrial ATP synthase (F(1)F(0) ATP synthase or complex V) by facilitating the membrane insertion and oligomer formation of the subunit c/ATP5MC3. Participates in the incorporation of the c-ring into vestigial complexes. Additionally influences the incorporation of subunits MT-ATP6, MT-ATP8, ATP5MJ, and ATP5MK in the ATP synthase.</text>
</comment>
<evidence type="ECO:0000256" key="5">
    <source>
        <dbReference type="ARBA" id="ARBA00022792"/>
    </source>
</evidence>
<dbReference type="AlphaFoldDB" id="A0A8J6ANC7"/>
<sequence length="410" mass="43500">PGGPALRCPLSGSLALRGATPQPTPSGRPEVQSPGQEAGGREGLPPPGIKPVTCAHSHGLDISYKSTEKTRGLRSRIVQPAPLRPRTERSRPGQGSRVCNCWAGAPAPAATPQRRLQSRLSTAADKQDSSAAIATWEQGEGAPGRRSPRPPPGVRPPPWPCPARLRGSRERPARLPGPVIAWHSGRGSGTFPLGLAVASTRAHLAPDAVRCGERAGTLLSLLPKPALEDWLRGCRECRPWGRLADAVSGPAGGLFLGTVAAAGMLAGFGTTLSLAKKKSPEWFNKGSVATAALPESGSSLALRALGWGSLYAWCGVGVISFAVWKALGVHSVSKHGLATDVWDVLLFFIRHISLMSTPKTCPREMNHFTFSEAHLFMAPVFLSELTQRTSDICWPKRELVANAESQTLQL</sequence>
<proteinExistence type="inferred from homology"/>
<evidence type="ECO:0000256" key="1">
    <source>
        <dbReference type="ARBA" id="ARBA00004448"/>
    </source>
</evidence>
<reference evidence="11" key="1">
    <citation type="journal article" date="2021" name="Evol. Appl.">
        <title>The genome of the Pyrenean desman and the effects of bottlenecks and inbreeding on the genomic landscape of an endangered species.</title>
        <authorList>
            <person name="Escoda L."/>
            <person name="Castresana J."/>
        </authorList>
    </citation>
    <scope>NUCLEOTIDE SEQUENCE</scope>
    <source>
        <strain evidence="11">IBE-C5619</strain>
    </source>
</reference>
<comment type="subcellular location">
    <subcellularLocation>
        <location evidence="1">Mitochondrion inner membrane</location>
        <topology evidence="1">Multi-pass membrane protein</topology>
    </subcellularLocation>
</comment>
<dbReference type="PANTHER" id="PTHR13141:SF4">
    <property type="entry name" value="TRANSMEMBRANE PROTEIN 242"/>
    <property type="match status" value="1"/>
</dbReference>
<dbReference type="EMBL" id="JAGFMF010011435">
    <property type="protein sequence ID" value="KAG8522421.1"/>
    <property type="molecule type" value="Genomic_DNA"/>
</dbReference>
<evidence type="ECO:0000256" key="7">
    <source>
        <dbReference type="ARBA" id="ARBA00023128"/>
    </source>
</evidence>
<dbReference type="PANTHER" id="PTHR13141">
    <property type="entry name" value="TRANSMEMBRANE PROTEIN 242"/>
    <property type="match status" value="1"/>
</dbReference>
<evidence type="ECO:0000256" key="2">
    <source>
        <dbReference type="ARBA" id="ARBA00007570"/>
    </source>
</evidence>
<feature type="compositionally biased region" description="Pro residues" evidence="10">
    <location>
        <begin position="149"/>
        <end position="161"/>
    </location>
</feature>
<evidence type="ECO:0000256" key="6">
    <source>
        <dbReference type="ARBA" id="ARBA00022989"/>
    </source>
</evidence>
<dbReference type="GO" id="GO:0005743">
    <property type="term" value="C:mitochondrial inner membrane"/>
    <property type="evidence" value="ECO:0007669"/>
    <property type="project" value="UniProtKB-SubCell"/>
</dbReference>
<evidence type="ECO:0000256" key="4">
    <source>
        <dbReference type="ARBA" id="ARBA00022692"/>
    </source>
</evidence>
<dbReference type="InterPro" id="IPR009792">
    <property type="entry name" value="TMEM242"/>
</dbReference>
<gene>
    <name evidence="11" type="ORF">J0S82_012347</name>
</gene>
<accession>A0A8J6ANC7</accession>
<evidence type="ECO:0000256" key="8">
    <source>
        <dbReference type="ARBA" id="ARBA00023136"/>
    </source>
</evidence>
<dbReference type="Proteomes" id="UP000700334">
    <property type="component" value="Unassembled WGS sequence"/>
</dbReference>
<organism evidence="11 12">
    <name type="scientific">Galemys pyrenaicus</name>
    <name type="common">Iberian desman</name>
    <name type="synonym">Pyrenean desman</name>
    <dbReference type="NCBI Taxonomy" id="202257"/>
    <lineage>
        <taxon>Eukaryota</taxon>
        <taxon>Metazoa</taxon>
        <taxon>Chordata</taxon>
        <taxon>Craniata</taxon>
        <taxon>Vertebrata</taxon>
        <taxon>Euteleostomi</taxon>
        <taxon>Mammalia</taxon>
        <taxon>Eutheria</taxon>
        <taxon>Laurasiatheria</taxon>
        <taxon>Eulipotyphla</taxon>
        <taxon>Talpidae</taxon>
        <taxon>Galemys</taxon>
    </lineage>
</organism>
<feature type="region of interest" description="Disordered" evidence="10">
    <location>
        <begin position="121"/>
        <end position="173"/>
    </location>
</feature>
<dbReference type="OrthoDB" id="2378895at2759"/>
<keyword evidence="5" id="KW-0999">Mitochondrion inner membrane</keyword>
<evidence type="ECO:0000313" key="11">
    <source>
        <dbReference type="EMBL" id="KAG8522421.1"/>
    </source>
</evidence>
<feature type="non-terminal residue" evidence="11">
    <location>
        <position position="1"/>
    </location>
</feature>
<evidence type="ECO:0000256" key="9">
    <source>
        <dbReference type="ARBA" id="ARBA00045905"/>
    </source>
</evidence>
<evidence type="ECO:0000256" key="10">
    <source>
        <dbReference type="SAM" id="MobiDB-lite"/>
    </source>
</evidence>
<evidence type="ECO:0000313" key="12">
    <source>
        <dbReference type="Proteomes" id="UP000700334"/>
    </source>
</evidence>
<comment type="similarity">
    <text evidence="2">Belongs to the TMEM242 family.</text>
</comment>